<reference evidence="3 4" key="1">
    <citation type="submission" date="2022-10" db="EMBL/GenBank/DDBJ databases">
        <title>Sphingomonas sp.</title>
        <authorList>
            <person name="Jin C."/>
        </authorList>
    </citation>
    <scope>NUCLEOTIDE SEQUENCE [LARGE SCALE GENOMIC DNA]</scope>
    <source>
        <strain evidence="3 4">BN140010</strain>
    </source>
</reference>
<feature type="compositionally biased region" description="Polar residues" evidence="1">
    <location>
        <begin position="34"/>
        <end position="50"/>
    </location>
</feature>
<feature type="chain" id="PRO_5045053025" description="Antifreeze glycopeptide polyprotein" evidence="2">
    <location>
        <begin position="24"/>
        <end position="597"/>
    </location>
</feature>
<feature type="compositionally biased region" description="Basic and acidic residues" evidence="1">
    <location>
        <begin position="95"/>
        <end position="105"/>
    </location>
</feature>
<accession>A0ABT3JD30</accession>
<comment type="caution">
    <text evidence="3">The sequence shown here is derived from an EMBL/GenBank/DDBJ whole genome shotgun (WGS) entry which is preliminary data.</text>
</comment>
<keyword evidence="4" id="KW-1185">Reference proteome</keyword>
<protein>
    <recommendedName>
        <fullName evidence="5">Antifreeze glycopeptide polyprotein</fullName>
    </recommendedName>
</protein>
<name>A0ABT3JD30_9SPHN</name>
<dbReference type="RefSeq" id="WP_264880778.1">
    <property type="nucleotide sequence ID" value="NZ_JAPDOB010000001.1"/>
</dbReference>
<evidence type="ECO:0000313" key="4">
    <source>
        <dbReference type="Proteomes" id="UP001526246"/>
    </source>
</evidence>
<feature type="compositionally biased region" description="Acidic residues" evidence="1">
    <location>
        <begin position="72"/>
        <end position="81"/>
    </location>
</feature>
<gene>
    <name evidence="3" type="ORF">OMW55_03235</name>
</gene>
<evidence type="ECO:0000313" key="3">
    <source>
        <dbReference type="EMBL" id="MCW3796819.1"/>
    </source>
</evidence>
<keyword evidence="2" id="KW-0732">Signal</keyword>
<feature type="region of interest" description="Disordered" evidence="1">
    <location>
        <begin position="32"/>
        <end position="109"/>
    </location>
</feature>
<organism evidence="3 4">
    <name type="scientific">Sphingomonas arvum</name>
    <dbReference type="NCBI Taxonomy" id="2992113"/>
    <lineage>
        <taxon>Bacteria</taxon>
        <taxon>Pseudomonadati</taxon>
        <taxon>Pseudomonadota</taxon>
        <taxon>Alphaproteobacteria</taxon>
        <taxon>Sphingomonadales</taxon>
        <taxon>Sphingomonadaceae</taxon>
        <taxon>Sphingomonas</taxon>
    </lineage>
</organism>
<evidence type="ECO:0008006" key="5">
    <source>
        <dbReference type="Google" id="ProtNLM"/>
    </source>
</evidence>
<feature type="signal peptide" evidence="2">
    <location>
        <begin position="1"/>
        <end position="23"/>
    </location>
</feature>
<proteinExistence type="predicted"/>
<evidence type="ECO:0000256" key="1">
    <source>
        <dbReference type="SAM" id="MobiDB-lite"/>
    </source>
</evidence>
<evidence type="ECO:0000256" key="2">
    <source>
        <dbReference type="SAM" id="SignalP"/>
    </source>
</evidence>
<dbReference type="Proteomes" id="UP001526246">
    <property type="component" value="Unassembled WGS sequence"/>
</dbReference>
<sequence length="597" mass="62779">MASRAKLLLLTGLAGVALAPALAQEVILPPGFGNETTPAPTPQPASNLTDSAERPAAARPRPRPAATAEGGELVESDELTEAELAPPPPPVEIPDESRRDPRRAGVLDPTRWGYGENPWGAADGRFLSGLLRRQSTPLPSRWLLITLRNALLTRAEAPFGVNGADWTAERAWLLLRMGEADAAGMLVSGVDVDDFTPKLTQVAVQTALATADPAGLCPLRDKMAGSEARILPLAQAICSALDGEGASAAAQIQQARRRGRIGGIDLVLADKVVGAGEGTGRAATVEWEPVDTLTSWRFGLAAATGLMPPDRLMTAASPQVRAWAARAPLFSPEARLPFARTAAGLGVLSSSALVDLYSQIYDATDPSDLPGTDAWRLRTAFVGRDSNARLAAMRELWRQGDGELERQASRAMLSLAATRITPNPELGDDAVNLVASMLAGGYDKQAARWARAVGQMDGAAGDRAWALLALGTEADVDVSSSRIEDFIGRDDSRDKQRSKLLVAGLVGTGRISAEEASRLGQRNELGLGGTSVWTRLVDGAGQRRQAGTAVVLGAIGLQAPSFTRVPAAQLLHALNAMRLAGLGYNARMIAAEALART</sequence>
<dbReference type="EMBL" id="JAPDOB010000001">
    <property type="protein sequence ID" value="MCW3796819.1"/>
    <property type="molecule type" value="Genomic_DNA"/>
</dbReference>